<proteinExistence type="predicted"/>
<sequence>MILKLLFLHKNKSINIEELKRDFSNIFEFKNDEIFYKDINYNFDIVKAQESNNIIFSISTTKNGNNLKNAKLIEDIKNAIKKGKHRKNYRIITIYDDSSKYFCDKVSVIISKFERILRQFIYLTVILAYEGEWVEKTISEEIENSHKEKGINQKHYIENALEEFSFYEYINYLFNEREEWSNEKVIEECKVEIKKQNLNINCIKRILEKSVKKSLWDRLFYNYNIKLVKEDLEIIRSSRNKVMHNKDFSYSEFNSTKKLLKKLTKALEKEIININEEKYKENANVTAVYISLIDAFSNAIETSGIFSQLSKNLANMNLGLKELILSENQKELIILRKNLEEKIKQHNQISKNIMNNLTSNNKRGLTSPINSNISKIICNLGNTSEILKNFKPILNIPTIHINELIKDLGNSSEIYSKEILKNKENDE</sequence>
<evidence type="ECO:0000256" key="1">
    <source>
        <dbReference type="SAM" id="Coils"/>
    </source>
</evidence>
<dbReference type="RefSeq" id="WP_006364292.1">
    <property type="nucleotide sequence ID" value="NZ_CP046313.1"/>
</dbReference>
<evidence type="ECO:0000313" key="3">
    <source>
        <dbReference type="Proteomes" id="UP000427636"/>
    </source>
</evidence>
<dbReference type="Proteomes" id="UP000427636">
    <property type="component" value="Chromosome"/>
</dbReference>
<dbReference type="GeneID" id="84801746"/>
<gene>
    <name evidence="2" type="ORF">FOC50_00570</name>
</gene>
<organism evidence="2 3">
    <name type="scientific">Gemella sanguinis</name>
    <dbReference type="NCBI Taxonomy" id="84135"/>
    <lineage>
        <taxon>Bacteria</taxon>
        <taxon>Bacillati</taxon>
        <taxon>Bacillota</taxon>
        <taxon>Bacilli</taxon>
        <taxon>Bacillales</taxon>
        <taxon>Gemellaceae</taxon>
        <taxon>Gemella</taxon>
    </lineage>
</organism>
<reference evidence="2 3" key="1">
    <citation type="submission" date="2019-11" db="EMBL/GenBank/DDBJ databases">
        <title>FDA dAtabase for Regulatory Grade micrObial Sequences (FDA-ARGOS): Supporting development and validation of Infectious Disease Dx tests.</title>
        <authorList>
            <person name="Turner S."/>
            <person name="Byrd R."/>
            <person name="Tallon L."/>
            <person name="Sadzewicz L."/>
            <person name="Vavikolanu K."/>
            <person name="Mehta A."/>
            <person name="Aluvathingal J."/>
            <person name="Nadendla S."/>
            <person name="Myers T."/>
            <person name="Yan Y."/>
            <person name="Sichtig H."/>
        </authorList>
    </citation>
    <scope>NUCLEOTIDE SEQUENCE [LARGE SCALE GENOMIC DNA]</scope>
    <source>
        <strain evidence="2 3">FDAARGOS_742</strain>
    </source>
</reference>
<accession>A0ABX6FHA0</accession>
<evidence type="ECO:0000313" key="2">
    <source>
        <dbReference type="EMBL" id="QGS06876.1"/>
    </source>
</evidence>
<keyword evidence="3" id="KW-1185">Reference proteome</keyword>
<name>A0ABX6FHA0_9BACL</name>
<feature type="coiled-coil region" evidence="1">
    <location>
        <begin position="325"/>
        <end position="356"/>
    </location>
</feature>
<protein>
    <recommendedName>
        <fullName evidence="4">Apea-like HEPN domain-containing protein</fullName>
    </recommendedName>
</protein>
<dbReference type="EMBL" id="CP046313">
    <property type="protein sequence ID" value="QGS06876.1"/>
    <property type="molecule type" value="Genomic_DNA"/>
</dbReference>
<keyword evidence="1" id="KW-0175">Coiled coil</keyword>
<evidence type="ECO:0008006" key="4">
    <source>
        <dbReference type="Google" id="ProtNLM"/>
    </source>
</evidence>